<protein>
    <submittedName>
        <fullName evidence="2">Iron-sulfur cluster repair di-iron protein</fullName>
    </submittedName>
</protein>
<dbReference type="EMBL" id="LRPC01000012">
    <property type="protein sequence ID" value="KYG75606.1"/>
    <property type="molecule type" value="Genomic_DNA"/>
</dbReference>
<comment type="subcellular location">
    <subcellularLocation>
        <location evidence="1">Cytoplasm</location>
    </subcellularLocation>
</comment>
<evidence type="ECO:0000256" key="1">
    <source>
        <dbReference type="ARBA" id="ARBA00004496"/>
    </source>
</evidence>
<dbReference type="AlphaFoldDB" id="A0A150XA92"/>
<dbReference type="InterPro" id="IPR019903">
    <property type="entry name" value="RIC_family"/>
</dbReference>
<dbReference type="OrthoDB" id="977349at2"/>
<organism evidence="2 3">
    <name type="scientific">Roseivirga spongicola</name>
    <dbReference type="NCBI Taxonomy" id="333140"/>
    <lineage>
        <taxon>Bacteria</taxon>
        <taxon>Pseudomonadati</taxon>
        <taxon>Bacteroidota</taxon>
        <taxon>Cytophagia</taxon>
        <taxon>Cytophagales</taxon>
        <taxon>Roseivirgaceae</taxon>
        <taxon>Roseivirga</taxon>
    </lineage>
</organism>
<dbReference type="PANTHER" id="PTHR36438:SF1">
    <property type="entry name" value="IRON-SULFUR CLUSTER REPAIR PROTEIN YTFE"/>
    <property type="match status" value="1"/>
</dbReference>
<accession>A0A150XA92</accession>
<dbReference type="RefSeq" id="WP_068219163.1">
    <property type="nucleotide sequence ID" value="NZ_CP139724.1"/>
</dbReference>
<dbReference type="Proteomes" id="UP000075606">
    <property type="component" value="Unassembled WGS sequence"/>
</dbReference>
<dbReference type="GO" id="GO:0005737">
    <property type="term" value="C:cytoplasm"/>
    <property type="evidence" value="ECO:0007669"/>
    <property type="project" value="UniProtKB-SubCell"/>
</dbReference>
<gene>
    <name evidence="2" type="ORF">AWW68_07150</name>
</gene>
<name>A0A150XA92_9BACT</name>
<comment type="caution">
    <text evidence="2">The sequence shown here is derived from an EMBL/GenBank/DDBJ whole genome shotgun (WGS) entry which is preliminary data.</text>
</comment>
<evidence type="ECO:0000313" key="2">
    <source>
        <dbReference type="EMBL" id="KYG75606.1"/>
    </source>
</evidence>
<keyword evidence="3" id="KW-1185">Reference proteome</keyword>
<proteinExistence type="predicted"/>
<sequence length="250" mass="29553">MENLLKRTINDLVTENHVRASVLYYFGVKFYDYKTETLAEVCSNHGLKAASVIKALELINDDKETTQRQLQSLPVELMVEYLKHAHYLFVKKRIPYIAQLIDGVTEVDFRYKTLSADLKSIFPLFVQDFIEHIYEEEDTFFSYVSQLSRFLKDDVPSSEVFYLMEKNSVREFALDHEVHDNEMEGFRKFTNNYTYCDEADLHIKVLYSELERLEKDLILHAKIENEILFPKALQLERLVKLKFHDLSKSN</sequence>
<reference evidence="2 3" key="1">
    <citation type="submission" date="2016-01" db="EMBL/GenBank/DDBJ databases">
        <title>Genome sequencing of Roseivirga spongicola UST030701-084.</title>
        <authorList>
            <person name="Selvaratnam C."/>
            <person name="Thevarajoo S."/>
            <person name="Goh K.M."/>
            <person name="Ee R."/>
            <person name="Chan K.-G."/>
            <person name="Chong C.S."/>
        </authorList>
    </citation>
    <scope>NUCLEOTIDE SEQUENCE [LARGE SCALE GENOMIC DNA]</scope>
    <source>
        <strain evidence="2 3">UST030701-084</strain>
    </source>
</reference>
<dbReference type="PANTHER" id="PTHR36438">
    <property type="entry name" value="IRON-SULFUR CLUSTER REPAIR PROTEIN YTFE"/>
    <property type="match status" value="1"/>
</dbReference>
<evidence type="ECO:0000313" key="3">
    <source>
        <dbReference type="Proteomes" id="UP000075606"/>
    </source>
</evidence>
<dbReference type="Gene3D" id="1.20.120.520">
    <property type="entry name" value="nmb1532 protein domain like"/>
    <property type="match status" value="1"/>
</dbReference>
<dbReference type="STRING" id="333140.AWW68_07150"/>